<evidence type="ECO:0000313" key="5">
    <source>
        <dbReference type="EMBL" id="RUP45809.1"/>
    </source>
</evidence>
<organism evidence="5 6">
    <name type="scientific">Jimgerdemannia flammicorona</name>
    <dbReference type="NCBI Taxonomy" id="994334"/>
    <lineage>
        <taxon>Eukaryota</taxon>
        <taxon>Fungi</taxon>
        <taxon>Fungi incertae sedis</taxon>
        <taxon>Mucoromycota</taxon>
        <taxon>Mucoromycotina</taxon>
        <taxon>Endogonomycetes</taxon>
        <taxon>Endogonales</taxon>
        <taxon>Endogonaceae</taxon>
        <taxon>Jimgerdemannia</taxon>
    </lineage>
</organism>
<evidence type="ECO:0000313" key="6">
    <source>
        <dbReference type="Proteomes" id="UP000268093"/>
    </source>
</evidence>
<accession>A0A433D4P7</accession>
<dbReference type="GO" id="GO:0047617">
    <property type="term" value="F:fatty acyl-CoA hydrolase activity"/>
    <property type="evidence" value="ECO:0007669"/>
    <property type="project" value="InterPro"/>
</dbReference>
<dbReference type="AlphaFoldDB" id="A0A433D4P7"/>
<proteinExistence type="inferred from homology"/>
<dbReference type="SUPFAM" id="SSF54637">
    <property type="entry name" value="Thioesterase/thiol ester dehydrase-isomerase"/>
    <property type="match status" value="1"/>
</dbReference>
<comment type="similarity">
    <text evidence="1">Belongs to the thioesterase PaaI family.</text>
</comment>
<dbReference type="InterPro" id="IPR006683">
    <property type="entry name" value="Thioestr_dom"/>
</dbReference>
<sequence length="169" mass="18396">MSALTSKIPSFVRSVWQNFIDSGGFDARILSGMKIVHAEQGRVKCEFVVEKKHLNRVETVHGGLVSTVMQVDVGGSLAVASQGLFATGVSTDLNVTFVAPAKLGEKVQVVSEWIEIPELVMMRRSFDVGEGLMYDKVAIPSFIRISVTSHSRTPSSSSSARPSPSRRWS</sequence>
<dbReference type="InterPro" id="IPR039298">
    <property type="entry name" value="ACOT13"/>
</dbReference>
<dbReference type="Pfam" id="PF03061">
    <property type="entry name" value="4HBT"/>
    <property type="match status" value="1"/>
</dbReference>
<dbReference type="PANTHER" id="PTHR21660">
    <property type="entry name" value="THIOESTERASE SUPERFAMILY MEMBER-RELATED"/>
    <property type="match status" value="1"/>
</dbReference>
<dbReference type="OrthoDB" id="46529at2759"/>
<evidence type="ECO:0000256" key="3">
    <source>
        <dbReference type="SAM" id="MobiDB-lite"/>
    </source>
</evidence>
<dbReference type="Proteomes" id="UP000268093">
    <property type="component" value="Unassembled WGS sequence"/>
</dbReference>
<evidence type="ECO:0000256" key="2">
    <source>
        <dbReference type="ARBA" id="ARBA00022801"/>
    </source>
</evidence>
<dbReference type="PANTHER" id="PTHR21660:SF1">
    <property type="entry name" value="ACYL-COENZYME A THIOESTERASE 13"/>
    <property type="match status" value="1"/>
</dbReference>
<evidence type="ECO:0000259" key="4">
    <source>
        <dbReference type="Pfam" id="PF03061"/>
    </source>
</evidence>
<name>A0A433D4P7_9FUNG</name>
<keyword evidence="6" id="KW-1185">Reference proteome</keyword>
<keyword evidence="2" id="KW-0378">Hydrolase</keyword>
<feature type="domain" description="Thioesterase" evidence="4">
    <location>
        <begin position="59"/>
        <end position="112"/>
    </location>
</feature>
<protein>
    <recommendedName>
        <fullName evidence="4">Thioesterase domain-containing protein</fullName>
    </recommendedName>
</protein>
<reference evidence="5 6" key="1">
    <citation type="journal article" date="2018" name="New Phytol.">
        <title>Phylogenomics of Endogonaceae and evolution of mycorrhizas within Mucoromycota.</title>
        <authorList>
            <person name="Chang Y."/>
            <person name="Desiro A."/>
            <person name="Na H."/>
            <person name="Sandor L."/>
            <person name="Lipzen A."/>
            <person name="Clum A."/>
            <person name="Barry K."/>
            <person name="Grigoriev I.V."/>
            <person name="Martin F.M."/>
            <person name="Stajich J.E."/>
            <person name="Smith M.E."/>
            <person name="Bonito G."/>
            <person name="Spatafora J.W."/>
        </authorList>
    </citation>
    <scope>NUCLEOTIDE SEQUENCE [LARGE SCALE GENOMIC DNA]</scope>
    <source>
        <strain evidence="5 6">GMNB39</strain>
    </source>
</reference>
<dbReference type="Gene3D" id="3.10.129.10">
    <property type="entry name" value="Hotdog Thioesterase"/>
    <property type="match status" value="1"/>
</dbReference>
<evidence type="ECO:0000256" key="1">
    <source>
        <dbReference type="ARBA" id="ARBA00008324"/>
    </source>
</evidence>
<dbReference type="CDD" id="cd03443">
    <property type="entry name" value="PaaI_thioesterase"/>
    <property type="match status" value="1"/>
</dbReference>
<dbReference type="InterPro" id="IPR029069">
    <property type="entry name" value="HotDog_dom_sf"/>
</dbReference>
<feature type="region of interest" description="Disordered" evidence="3">
    <location>
        <begin position="150"/>
        <end position="169"/>
    </location>
</feature>
<dbReference type="EMBL" id="RBNI01006741">
    <property type="protein sequence ID" value="RUP45809.1"/>
    <property type="molecule type" value="Genomic_DNA"/>
</dbReference>
<comment type="caution">
    <text evidence="5">The sequence shown here is derived from an EMBL/GenBank/DDBJ whole genome shotgun (WGS) entry which is preliminary data.</text>
</comment>
<gene>
    <name evidence="5" type="ORF">BC936DRAFT_147707</name>
</gene>